<dbReference type="Proteomes" id="UP000215335">
    <property type="component" value="Unassembled WGS sequence"/>
</dbReference>
<proteinExistence type="predicted"/>
<reference evidence="1 2" key="1">
    <citation type="journal article" date="2017" name="Curr. Biol.">
        <title>The Evolution of Venom by Co-option of Single-Copy Genes.</title>
        <authorList>
            <person name="Martinson E.O."/>
            <person name="Mrinalini"/>
            <person name="Kelkar Y.D."/>
            <person name="Chang C.H."/>
            <person name="Werren J.H."/>
        </authorList>
    </citation>
    <scope>NUCLEOTIDE SEQUENCE [LARGE SCALE GENOMIC DNA]</scope>
    <source>
        <strain evidence="1 2">Alberta</strain>
        <tissue evidence="1">Whole body</tissue>
    </source>
</reference>
<evidence type="ECO:0000313" key="2">
    <source>
        <dbReference type="Proteomes" id="UP000215335"/>
    </source>
</evidence>
<organism evidence="1 2">
    <name type="scientific">Trichomalopsis sarcophagae</name>
    <dbReference type="NCBI Taxonomy" id="543379"/>
    <lineage>
        <taxon>Eukaryota</taxon>
        <taxon>Metazoa</taxon>
        <taxon>Ecdysozoa</taxon>
        <taxon>Arthropoda</taxon>
        <taxon>Hexapoda</taxon>
        <taxon>Insecta</taxon>
        <taxon>Pterygota</taxon>
        <taxon>Neoptera</taxon>
        <taxon>Endopterygota</taxon>
        <taxon>Hymenoptera</taxon>
        <taxon>Apocrita</taxon>
        <taxon>Proctotrupomorpha</taxon>
        <taxon>Chalcidoidea</taxon>
        <taxon>Pteromalidae</taxon>
        <taxon>Pteromalinae</taxon>
        <taxon>Trichomalopsis</taxon>
    </lineage>
</organism>
<dbReference type="AlphaFoldDB" id="A0A232EJ21"/>
<keyword evidence="2" id="KW-1185">Reference proteome</keyword>
<name>A0A232EJ21_9HYME</name>
<gene>
    <name evidence="1" type="ORF">TSAR_007454</name>
</gene>
<dbReference type="EMBL" id="NNAY01004118">
    <property type="protein sequence ID" value="OXU18344.1"/>
    <property type="molecule type" value="Genomic_DNA"/>
</dbReference>
<accession>A0A232EJ21</accession>
<comment type="caution">
    <text evidence="1">The sequence shown here is derived from an EMBL/GenBank/DDBJ whole genome shotgun (WGS) entry which is preliminary data.</text>
</comment>
<protein>
    <submittedName>
        <fullName evidence="1">Uncharacterized protein</fullName>
    </submittedName>
</protein>
<evidence type="ECO:0000313" key="1">
    <source>
        <dbReference type="EMBL" id="OXU18344.1"/>
    </source>
</evidence>
<sequence>MFRIKKGAFMRVKRYTAIKACDAKRGCPTGRGALMAGHMDAPVPNAGLPNARKSDEALDLTMEQRLPVPNVDHLMASR</sequence>